<dbReference type="EMBL" id="CM002803">
    <property type="protein sequence ID" value="KEI67775.1"/>
    <property type="molecule type" value="Genomic_DNA"/>
</dbReference>
<proteinExistence type="predicted"/>
<keyword evidence="4" id="KW-1133">Transmembrane helix</keyword>
<dbReference type="Proteomes" id="UP000027395">
    <property type="component" value="Chromosome"/>
</dbReference>
<evidence type="ECO:0000256" key="1">
    <source>
        <dbReference type="ARBA" id="ARBA00004141"/>
    </source>
</evidence>
<dbReference type="InterPro" id="IPR021147">
    <property type="entry name" value="DUF697"/>
</dbReference>
<evidence type="ECO:0000256" key="3">
    <source>
        <dbReference type="ARBA" id="ARBA00022741"/>
    </source>
</evidence>
<dbReference type="eggNOG" id="COG1100">
    <property type="taxonomic scope" value="Bacteria"/>
</dbReference>
<dbReference type="Gene3D" id="3.40.50.300">
    <property type="entry name" value="P-loop containing nucleotide triphosphate hydrolases"/>
    <property type="match status" value="1"/>
</dbReference>
<evidence type="ECO:0000313" key="8">
    <source>
        <dbReference type="EMBL" id="KEI67775.1"/>
    </source>
</evidence>
<dbReference type="GO" id="GO:0005525">
    <property type="term" value="F:GTP binding"/>
    <property type="evidence" value="ECO:0007669"/>
    <property type="project" value="UniProtKB-KW"/>
</dbReference>
<dbReference type="NCBIfam" id="TIGR00231">
    <property type="entry name" value="small_GTP"/>
    <property type="match status" value="1"/>
</dbReference>
<evidence type="ECO:0000256" key="6">
    <source>
        <dbReference type="ARBA" id="ARBA00023136"/>
    </source>
</evidence>
<keyword evidence="2" id="KW-0812">Transmembrane</keyword>
<evidence type="ECO:0000313" key="9">
    <source>
        <dbReference type="Proteomes" id="UP000027395"/>
    </source>
</evidence>
<dbReference type="GO" id="GO:0005737">
    <property type="term" value="C:cytoplasm"/>
    <property type="evidence" value="ECO:0007669"/>
    <property type="project" value="TreeGrafter"/>
</dbReference>
<dbReference type="InterPro" id="IPR027417">
    <property type="entry name" value="P-loop_NTPase"/>
</dbReference>
<keyword evidence="3" id="KW-0547">Nucleotide-binding</keyword>
<dbReference type="PANTHER" id="PTHR42714:SF6">
    <property type="entry name" value="TRANSLATION INITIATION FACTOR IF-2"/>
    <property type="match status" value="1"/>
</dbReference>
<sequence length="494" mass="55114">MVLVGCVRSAYTPKPHHSKKASLYPLIMNTHFNQARSSLKQTLSRYNHLQRGRRSSHPELQATLQKQLEILSTNLEKLEQGIIRIAVFGLVSRGKSAVLNALLGEKILQTGPLNGVTQWPRSIRWSVPLSQIEEPNRIDNIDEQNPIQVELIDTPGLDEVAGQVRGDMAKEVTRQADLILFVVSGDLTRTEYEALLELQNAHKPLIIVFNKIDLYTEIEQEKIYQNLQKLAHTQDISIVESPNKSKPFEIVKVSAEPAPIQLRIEWPDGRITYEWESPSSQIDELKQIILKILNREGRSLLALNALVQGREAERIIARQSIKLQSAEAEELIWKFTRYKAIAVALNPIAILDVLGATISDLILIRSLARLYGLPMTSYQAGKLWKKILLSSGGLLLAEMGSGWILGFGKSAAGLATDLANYAGIAITQASISAYLTYTVGQAAQVYLEKGCTWGEQGIDTAIQEILNQVNRDSFIIRLKSEIDRNSQLDSLEVD</sequence>
<evidence type="ECO:0000256" key="5">
    <source>
        <dbReference type="ARBA" id="ARBA00023134"/>
    </source>
</evidence>
<dbReference type="PATRIC" id="fig|388467.6.peg.2868"/>
<reference evidence="8 9" key="1">
    <citation type="journal article" date="2014" name="Appl. Environ. Microbiol.">
        <title>Elucidation of insertion elements encoded on plasmids and in vitro construction of shuttle vectors from the toxic cyanobacterium Planktothrix.</title>
        <authorList>
            <person name="Christiansen G."/>
            <person name="Goesmann A."/>
            <person name="Kurmayer R."/>
        </authorList>
    </citation>
    <scope>NUCLEOTIDE SEQUENCE [LARGE SCALE GENOMIC DNA]</scope>
    <source>
        <strain evidence="8 9">NIVA-CYA 126/8</strain>
    </source>
</reference>
<comment type="subcellular location">
    <subcellularLocation>
        <location evidence="1">Membrane</location>
        <topology evidence="1">Multi-pass membrane protein</topology>
    </subcellularLocation>
</comment>
<dbReference type="GO" id="GO:0016020">
    <property type="term" value="C:membrane"/>
    <property type="evidence" value="ECO:0007669"/>
    <property type="project" value="UniProtKB-SubCell"/>
</dbReference>
<name>A0A073CUV4_PLAA1</name>
<dbReference type="Pfam" id="PF01926">
    <property type="entry name" value="MMR_HSR1"/>
    <property type="match status" value="1"/>
</dbReference>
<dbReference type="HOGENOM" id="CLU_035027_0_0_3"/>
<evidence type="ECO:0000256" key="2">
    <source>
        <dbReference type="ARBA" id="ARBA00022692"/>
    </source>
</evidence>
<keyword evidence="9" id="KW-1185">Reference proteome</keyword>
<dbReference type="CDD" id="cd00880">
    <property type="entry name" value="Era_like"/>
    <property type="match status" value="1"/>
</dbReference>
<evidence type="ECO:0000259" key="7">
    <source>
        <dbReference type="Pfam" id="PF01926"/>
    </source>
</evidence>
<organism evidence="8 9">
    <name type="scientific">Planktothrix agardhii (strain NIVA-CYA 126/8)</name>
    <dbReference type="NCBI Taxonomy" id="388467"/>
    <lineage>
        <taxon>Bacteria</taxon>
        <taxon>Bacillati</taxon>
        <taxon>Cyanobacteriota</taxon>
        <taxon>Cyanophyceae</taxon>
        <taxon>Oscillatoriophycideae</taxon>
        <taxon>Oscillatoriales</taxon>
        <taxon>Microcoleaceae</taxon>
        <taxon>Planktothrix</taxon>
    </lineage>
</organism>
<gene>
    <name evidence="8" type="ORF">A19Y_2925</name>
</gene>
<feature type="domain" description="G" evidence="7">
    <location>
        <begin position="84"/>
        <end position="211"/>
    </location>
</feature>
<keyword evidence="6" id="KW-0472">Membrane</keyword>
<dbReference type="GO" id="GO:0030488">
    <property type="term" value="P:tRNA methylation"/>
    <property type="evidence" value="ECO:0007669"/>
    <property type="project" value="TreeGrafter"/>
</dbReference>
<evidence type="ECO:0000256" key="4">
    <source>
        <dbReference type="ARBA" id="ARBA00022989"/>
    </source>
</evidence>
<protein>
    <recommendedName>
        <fullName evidence="7">G domain-containing protein</fullName>
    </recommendedName>
</protein>
<keyword evidence="5" id="KW-0342">GTP-binding</keyword>
<dbReference type="PANTHER" id="PTHR42714">
    <property type="entry name" value="TRNA MODIFICATION GTPASE GTPBP3"/>
    <property type="match status" value="1"/>
</dbReference>
<accession>A0A073CUV4</accession>
<dbReference type="GO" id="GO:0002098">
    <property type="term" value="P:tRNA wobble uridine modification"/>
    <property type="evidence" value="ECO:0007669"/>
    <property type="project" value="TreeGrafter"/>
</dbReference>
<dbReference type="InterPro" id="IPR006073">
    <property type="entry name" value="GTP-bd"/>
</dbReference>
<dbReference type="AlphaFoldDB" id="A0A073CUV4"/>
<dbReference type="Pfam" id="PF05128">
    <property type="entry name" value="DUF697"/>
    <property type="match status" value="1"/>
</dbReference>
<dbReference type="SUPFAM" id="SSF52540">
    <property type="entry name" value="P-loop containing nucleoside triphosphate hydrolases"/>
    <property type="match status" value="1"/>
</dbReference>
<dbReference type="InterPro" id="IPR005225">
    <property type="entry name" value="Small_GTP-bd"/>
</dbReference>
<dbReference type="STRING" id="388467.A19Y_2925"/>